<accession>A0A967AK13</accession>
<reference evidence="1" key="1">
    <citation type="submission" date="2020-03" db="EMBL/GenBank/DDBJ databases">
        <title>Psychroflexus Maritimus sp. nov., isolate from marine sediment.</title>
        <authorList>
            <person name="Zhong Y.-L."/>
        </authorList>
    </citation>
    <scope>NUCLEOTIDE SEQUENCE</scope>
    <source>
        <strain evidence="1">C1</strain>
    </source>
</reference>
<protein>
    <submittedName>
        <fullName evidence="1">Uncharacterized protein</fullName>
    </submittedName>
</protein>
<organism evidence="1 2">
    <name type="scientific">Psychroflexus maritimus</name>
    <dbReference type="NCBI Taxonomy" id="2714865"/>
    <lineage>
        <taxon>Bacteria</taxon>
        <taxon>Pseudomonadati</taxon>
        <taxon>Bacteroidota</taxon>
        <taxon>Flavobacteriia</taxon>
        <taxon>Flavobacteriales</taxon>
        <taxon>Flavobacteriaceae</taxon>
        <taxon>Psychroflexus</taxon>
    </lineage>
</organism>
<sequence>MFLFSGDLKTAKKAQDCPNVKPHFELANALTKGIDQAFRDKDIRWIEEDTLITCDEDFLLEY</sequence>
<dbReference type="RefSeq" id="WP_166400966.1">
    <property type="nucleotide sequence ID" value="NZ_JAANAS010000094.1"/>
</dbReference>
<name>A0A967AK13_9FLAO</name>
<evidence type="ECO:0000313" key="1">
    <source>
        <dbReference type="EMBL" id="NGZ90735.1"/>
    </source>
</evidence>
<gene>
    <name evidence="1" type="ORF">G7034_10785</name>
</gene>
<dbReference type="Proteomes" id="UP000643701">
    <property type="component" value="Unassembled WGS sequence"/>
</dbReference>
<dbReference type="AlphaFoldDB" id="A0A967AK13"/>
<keyword evidence="2" id="KW-1185">Reference proteome</keyword>
<evidence type="ECO:0000313" key="2">
    <source>
        <dbReference type="Proteomes" id="UP000643701"/>
    </source>
</evidence>
<dbReference type="EMBL" id="JAANAS010000094">
    <property type="protein sequence ID" value="NGZ90735.1"/>
    <property type="molecule type" value="Genomic_DNA"/>
</dbReference>
<comment type="caution">
    <text evidence="1">The sequence shown here is derived from an EMBL/GenBank/DDBJ whole genome shotgun (WGS) entry which is preliminary data.</text>
</comment>
<proteinExistence type="predicted"/>